<protein>
    <submittedName>
        <fullName evidence="3">RND efflux system, outer membrane lipoprotein CmeC</fullName>
    </submittedName>
</protein>
<dbReference type="GO" id="GO:0015562">
    <property type="term" value="F:efflux transmembrane transporter activity"/>
    <property type="evidence" value="ECO:0007669"/>
    <property type="project" value="InterPro"/>
</dbReference>
<dbReference type="PROSITE" id="PS51257">
    <property type="entry name" value="PROKAR_LIPOPROTEIN"/>
    <property type="match status" value="1"/>
</dbReference>
<organism evidence="3 4">
    <name type="scientific">Candidatus Liberibacter solanacearum</name>
    <dbReference type="NCBI Taxonomy" id="556287"/>
    <lineage>
        <taxon>Bacteria</taxon>
        <taxon>Pseudomonadati</taxon>
        <taxon>Pseudomonadota</taxon>
        <taxon>Alphaproteobacteria</taxon>
        <taxon>Hyphomicrobiales</taxon>
        <taxon>Rhizobiaceae</taxon>
        <taxon>Liberibacter</taxon>
    </lineage>
</organism>
<dbReference type="GO" id="GO:0005886">
    <property type="term" value="C:plasma membrane"/>
    <property type="evidence" value="ECO:0007669"/>
    <property type="project" value="UniProtKB-SubCell"/>
</dbReference>
<keyword evidence="2" id="KW-0472">Membrane</keyword>
<keyword evidence="2 3" id="KW-0449">Lipoprotein</keyword>
<dbReference type="PANTHER" id="PTHR30203">
    <property type="entry name" value="OUTER MEMBRANE CATION EFFLUX PROTEIN"/>
    <property type="match status" value="1"/>
</dbReference>
<dbReference type="Gene3D" id="1.20.1600.10">
    <property type="entry name" value="Outer membrane efflux proteins (OEP)"/>
    <property type="match status" value="1"/>
</dbReference>
<name>A0A0F4VJW6_9HYPH</name>
<dbReference type="Pfam" id="PF02321">
    <property type="entry name" value="OEP"/>
    <property type="match status" value="2"/>
</dbReference>
<keyword evidence="4" id="KW-1185">Reference proteome</keyword>
<dbReference type="Proteomes" id="UP000033731">
    <property type="component" value="Unassembled WGS sequence"/>
</dbReference>
<dbReference type="Gene3D" id="2.20.200.10">
    <property type="entry name" value="Outer membrane efflux proteins (OEP)"/>
    <property type="match status" value="1"/>
</dbReference>
<evidence type="ECO:0000313" key="3">
    <source>
        <dbReference type="EMBL" id="KJZ81756.1"/>
    </source>
</evidence>
<dbReference type="PANTHER" id="PTHR30203:SF30">
    <property type="entry name" value="OUTER MEMBRANE PROTEIN-RELATED"/>
    <property type="match status" value="1"/>
</dbReference>
<dbReference type="PATRIC" id="fig|556287.9.peg.502"/>
<keyword evidence="2" id="KW-0812">Transmembrane</keyword>
<evidence type="ECO:0000256" key="1">
    <source>
        <dbReference type="ARBA" id="ARBA00007613"/>
    </source>
</evidence>
<dbReference type="NCBIfam" id="TIGR01845">
    <property type="entry name" value="outer_NodT"/>
    <property type="match status" value="1"/>
</dbReference>
<dbReference type="InterPro" id="IPR010131">
    <property type="entry name" value="MdtP/NodT-like"/>
</dbReference>
<keyword evidence="2" id="KW-1134">Transmembrane beta strand</keyword>
<dbReference type="SUPFAM" id="SSF56954">
    <property type="entry name" value="Outer membrane efflux proteins (OEP)"/>
    <property type="match status" value="1"/>
</dbReference>
<evidence type="ECO:0000313" key="4">
    <source>
        <dbReference type="Proteomes" id="UP000033731"/>
    </source>
</evidence>
<keyword evidence="2" id="KW-0564">Palmitate</keyword>
<reference evidence="3 4" key="1">
    <citation type="journal article" date="2015" name="Phytopathology">
        <title>Genomes of Candidatus Liberibacter solanacearum haplotype A from New Zealand and the USA suggest significant genome plasticity in the species.</title>
        <authorList>
            <person name="Thompson S.M."/>
            <person name="Johnson C.P."/>
            <person name="Lu A.Y."/>
            <person name="Frampton R.A."/>
            <person name="Sullivan K.L."/>
            <person name="Fiers M.W."/>
            <person name="Crowhurst R.N."/>
            <person name="Pitman A.R."/>
            <person name="Scott I."/>
            <person name="Gudmestad N.C."/>
            <person name="Smith G.R."/>
        </authorList>
    </citation>
    <scope>NUCLEOTIDE SEQUENCE [LARGE SCALE GENOMIC DNA]</scope>
    <source>
        <strain evidence="3 4">LsoNZ1</strain>
    </source>
</reference>
<comment type="subcellular location">
    <subcellularLocation>
        <location evidence="2">Cell membrane</location>
        <topology evidence="2">Lipid-anchor</topology>
    </subcellularLocation>
</comment>
<comment type="similarity">
    <text evidence="1 2">Belongs to the outer membrane factor (OMF) (TC 1.B.17) family.</text>
</comment>
<dbReference type="AlphaFoldDB" id="A0A0F4VJW6"/>
<gene>
    <name evidence="3" type="ORF">DJ66_0479</name>
</gene>
<dbReference type="InterPro" id="IPR003423">
    <property type="entry name" value="OMP_efflux"/>
</dbReference>
<comment type="caution">
    <text evidence="3">The sequence shown here is derived from an EMBL/GenBank/DDBJ whole genome shotgun (WGS) entry which is preliminary data.</text>
</comment>
<sequence>MHILKINFSILVVLLAGCAVGPEYTKPQMPRLPTQFSIGKSNSPINVDTLKWWESFNDTCLNKLVNIALQQNLTILQATERINSAKENILAVKADLFPSLQTSVSNQIMPKLDTNSTGRLHSDWKIDLFGQKRRMESALANFDSVYAQSEIAKLTIIAKLISTYIDARHFQERISIAHKILDLYKRNLKLTRLKLFEGAISKLPLIQLEAELKSIESEIPKLEKGFRVNVHNILTLLGHSATDFLAYIQKLKKPFQPNLYMKINIGIPADLIRNRPDIRYREKNIADSIAKIGIAKADLYPAISLNGFISLAHDNISPGYHSDWSFGPKLYVPIFDGQKIRSNIRRAESFAHEQYIAWQETVLNAVKEVEDALISINQDKKVVTALQNIVELYKQAMSLSAISYHQGKYSLIDLLDIQKTTAKAEVNLSIAKRQLAKSYVDLYVAIGSGYNP</sequence>
<evidence type="ECO:0000256" key="2">
    <source>
        <dbReference type="RuleBase" id="RU362097"/>
    </source>
</evidence>
<proteinExistence type="inferred from homology"/>
<dbReference type="RefSeq" id="WP_045960718.1">
    <property type="nucleotide sequence ID" value="NZ_JMTK01000002.1"/>
</dbReference>
<dbReference type="EMBL" id="JMTK01000002">
    <property type="protein sequence ID" value="KJZ81756.1"/>
    <property type="molecule type" value="Genomic_DNA"/>
</dbReference>
<accession>A0A0F4VJW6</accession>